<keyword evidence="1" id="KW-0175">Coiled coil</keyword>
<sequence>MSTIKRKQPESISPIEEIRSCRRRFLSASPTANIIITMSSPPHITGTITPNQQHTGTPTQPVLTEASTEGNDLSQPTSPLHSDIVQSLQFSMNDLTSMVMTSMQQTQYMNTFAPMVAHALTPFITSTIHDALNPLVAKVADQSAKIEKQRTEIDDLHKSRSELEAKVSKLKDRILTLERCGLDRRVSAQEQGLEELEQYGRRNSLRFQNVSIPESTTDTDETIVNLCKTKLNVDITKEDICRSHPVGRPKRSGKGQIICRFRNWKIKNSIFSKKKLLRGDSDKIFITEDLTRYRQSIISALSDAKRMGYVHSYWTNDGRIFAKASHDDYKSLITSPEDVDTFVCDDNYDYMQY</sequence>
<feature type="coiled-coil region" evidence="1">
    <location>
        <begin position="146"/>
        <end position="180"/>
    </location>
</feature>
<proteinExistence type="predicted"/>
<evidence type="ECO:0000313" key="3">
    <source>
        <dbReference type="EMBL" id="KAK3101361.1"/>
    </source>
</evidence>
<accession>A0AA88YPL6</accession>
<dbReference type="EMBL" id="VSWD01000005">
    <property type="protein sequence ID" value="KAK3101361.1"/>
    <property type="molecule type" value="Genomic_DNA"/>
</dbReference>
<feature type="region of interest" description="Disordered" evidence="2">
    <location>
        <begin position="39"/>
        <end position="77"/>
    </location>
</feature>
<organism evidence="3 4">
    <name type="scientific">Pinctada imbricata</name>
    <name type="common">Atlantic pearl-oyster</name>
    <name type="synonym">Pinctada martensii</name>
    <dbReference type="NCBI Taxonomy" id="66713"/>
    <lineage>
        <taxon>Eukaryota</taxon>
        <taxon>Metazoa</taxon>
        <taxon>Spiralia</taxon>
        <taxon>Lophotrochozoa</taxon>
        <taxon>Mollusca</taxon>
        <taxon>Bivalvia</taxon>
        <taxon>Autobranchia</taxon>
        <taxon>Pteriomorphia</taxon>
        <taxon>Pterioida</taxon>
        <taxon>Pterioidea</taxon>
        <taxon>Pteriidae</taxon>
        <taxon>Pinctada</taxon>
    </lineage>
</organism>
<dbReference type="Proteomes" id="UP001186944">
    <property type="component" value="Unassembled WGS sequence"/>
</dbReference>
<evidence type="ECO:0000256" key="2">
    <source>
        <dbReference type="SAM" id="MobiDB-lite"/>
    </source>
</evidence>
<reference evidence="3" key="1">
    <citation type="submission" date="2019-08" db="EMBL/GenBank/DDBJ databases">
        <title>The improved chromosome-level genome for the pearl oyster Pinctada fucata martensii using PacBio sequencing and Hi-C.</title>
        <authorList>
            <person name="Zheng Z."/>
        </authorList>
    </citation>
    <scope>NUCLEOTIDE SEQUENCE</scope>
    <source>
        <strain evidence="3">ZZ-2019</strain>
        <tissue evidence="3">Adductor muscle</tissue>
    </source>
</reference>
<dbReference type="PANTHER" id="PTHR11505">
    <property type="entry name" value="L1 TRANSPOSABLE ELEMENT-RELATED"/>
    <property type="match status" value="1"/>
</dbReference>
<dbReference type="InterPro" id="IPR004244">
    <property type="entry name" value="Transposase_22"/>
</dbReference>
<protein>
    <submittedName>
        <fullName evidence="3">Uncharacterized protein</fullName>
    </submittedName>
</protein>
<gene>
    <name evidence="3" type="ORF">FSP39_003009</name>
</gene>
<dbReference type="Gene3D" id="3.30.70.1820">
    <property type="entry name" value="L1 transposable element, RRM domain"/>
    <property type="match status" value="1"/>
</dbReference>
<evidence type="ECO:0000256" key="1">
    <source>
        <dbReference type="SAM" id="Coils"/>
    </source>
</evidence>
<dbReference type="AlphaFoldDB" id="A0AA88YPL6"/>
<evidence type="ECO:0000313" key="4">
    <source>
        <dbReference type="Proteomes" id="UP001186944"/>
    </source>
</evidence>
<name>A0AA88YPL6_PINIB</name>
<keyword evidence="4" id="KW-1185">Reference proteome</keyword>
<comment type="caution">
    <text evidence="3">The sequence shown here is derived from an EMBL/GenBank/DDBJ whole genome shotgun (WGS) entry which is preliminary data.</text>
</comment>